<dbReference type="AlphaFoldDB" id="A0A1H0AZF1"/>
<dbReference type="Proteomes" id="UP000324252">
    <property type="component" value="Unassembled WGS sequence"/>
</dbReference>
<gene>
    <name evidence="2" type="ORF">SAMN05444142_101843</name>
</gene>
<dbReference type="Pfam" id="PF21746">
    <property type="entry name" value="DUF6869"/>
    <property type="match status" value="1"/>
</dbReference>
<dbReference type="OrthoDB" id="7855356at2"/>
<protein>
    <recommendedName>
        <fullName evidence="1">DUF6869 domain-containing protein</fullName>
    </recommendedName>
</protein>
<evidence type="ECO:0000313" key="2">
    <source>
        <dbReference type="EMBL" id="SHJ62464.1"/>
    </source>
</evidence>
<dbReference type="EMBL" id="FQZZ01000001">
    <property type="protein sequence ID" value="SHJ62464.1"/>
    <property type="molecule type" value="Genomic_DNA"/>
</dbReference>
<feature type="domain" description="DUF6869" evidence="1">
    <location>
        <begin position="51"/>
        <end position="148"/>
    </location>
</feature>
<evidence type="ECO:0000259" key="1">
    <source>
        <dbReference type="Pfam" id="PF21746"/>
    </source>
</evidence>
<accession>A0A1H0AZF1</accession>
<sequence length="163" mass="17332">MTTLPRDLVAQALGVDPGSLPPGDLPLDRLAERLLTYLRDTAADDPSEAALRDHPDAWTYLLCDSLCSDHPDTGLALVHRLLRQADTPEDVAMIAAGPLEALIVRNGATLIDAIEREAAASARFRFALSGVWPQDANPLVRARVEAARGDGPDLDAGDPLPPG</sequence>
<reference evidence="2 3" key="1">
    <citation type="submission" date="2016-11" db="EMBL/GenBank/DDBJ databases">
        <authorList>
            <person name="Varghese N."/>
            <person name="Submissions S."/>
        </authorList>
    </citation>
    <scope>NUCLEOTIDE SEQUENCE [LARGE SCALE GENOMIC DNA]</scope>
    <source>
        <strain evidence="2 3">DSM 29620</strain>
    </source>
</reference>
<dbReference type="InterPro" id="IPR049221">
    <property type="entry name" value="DUF6869"/>
</dbReference>
<name>A0A1H0AZF1_9RHOB</name>
<dbReference type="RefSeq" id="WP_149786297.1">
    <property type="nucleotide sequence ID" value="NZ_FNIO01000001.1"/>
</dbReference>
<evidence type="ECO:0000313" key="3">
    <source>
        <dbReference type="Proteomes" id="UP000324252"/>
    </source>
</evidence>
<proteinExistence type="predicted"/>
<organism evidence="2 3">
    <name type="scientific">Lutimaribacter pacificus</name>
    <dbReference type="NCBI Taxonomy" id="391948"/>
    <lineage>
        <taxon>Bacteria</taxon>
        <taxon>Pseudomonadati</taxon>
        <taxon>Pseudomonadota</taxon>
        <taxon>Alphaproteobacteria</taxon>
        <taxon>Rhodobacterales</taxon>
        <taxon>Roseobacteraceae</taxon>
        <taxon>Lutimaribacter</taxon>
    </lineage>
</organism>
<keyword evidence="3" id="KW-1185">Reference proteome</keyword>